<dbReference type="InterPro" id="IPR019378">
    <property type="entry name" value="GDP-Fuc_O-FucTrfase"/>
</dbReference>
<evidence type="ECO:0000256" key="10">
    <source>
        <dbReference type="SAM" id="MobiDB-lite"/>
    </source>
</evidence>
<comment type="similarity">
    <text evidence="2">Belongs to the alliinase family.</text>
</comment>
<dbReference type="CDD" id="cd00609">
    <property type="entry name" value="AAT_like"/>
    <property type="match status" value="1"/>
</dbReference>
<feature type="transmembrane region" description="Helical" evidence="11">
    <location>
        <begin position="36"/>
        <end position="55"/>
    </location>
</feature>
<evidence type="ECO:0000256" key="8">
    <source>
        <dbReference type="ARBA" id="ARBA00023277"/>
    </source>
</evidence>
<evidence type="ECO:0000313" key="14">
    <source>
        <dbReference type="Proteomes" id="UP001605036"/>
    </source>
</evidence>
<evidence type="ECO:0000259" key="12">
    <source>
        <dbReference type="Pfam" id="PF04864"/>
    </source>
</evidence>
<dbReference type="EMBL" id="JBHFFA010000003">
    <property type="protein sequence ID" value="KAL2636445.1"/>
    <property type="molecule type" value="Genomic_DNA"/>
</dbReference>
<evidence type="ECO:0000256" key="5">
    <source>
        <dbReference type="ARBA" id="ARBA00022679"/>
    </source>
</evidence>
<organism evidence="13 14">
    <name type="scientific">Riccia fluitans</name>
    <dbReference type="NCBI Taxonomy" id="41844"/>
    <lineage>
        <taxon>Eukaryota</taxon>
        <taxon>Viridiplantae</taxon>
        <taxon>Streptophyta</taxon>
        <taxon>Embryophyta</taxon>
        <taxon>Marchantiophyta</taxon>
        <taxon>Marchantiopsida</taxon>
        <taxon>Marchantiidae</taxon>
        <taxon>Marchantiales</taxon>
        <taxon>Ricciaceae</taxon>
        <taxon>Riccia</taxon>
    </lineage>
</organism>
<comment type="similarity">
    <text evidence="3">Belongs to the glycosyltransferase GT106 family.</text>
</comment>
<evidence type="ECO:0000256" key="3">
    <source>
        <dbReference type="ARBA" id="ARBA00007737"/>
    </source>
</evidence>
<dbReference type="GO" id="GO:0006004">
    <property type="term" value="P:fucose metabolic process"/>
    <property type="evidence" value="ECO:0007669"/>
    <property type="project" value="UniProtKB-KW"/>
</dbReference>
<evidence type="ECO:0000256" key="1">
    <source>
        <dbReference type="ARBA" id="ARBA00001933"/>
    </source>
</evidence>
<evidence type="ECO:0000313" key="13">
    <source>
        <dbReference type="EMBL" id="KAL2636445.1"/>
    </source>
</evidence>
<dbReference type="GO" id="GO:0016757">
    <property type="term" value="F:glycosyltransferase activity"/>
    <property type="evidence" value="ECO:0007669"/>
    <property type="project" value="UniProtKB-KW"/>
</dbReference>
<dbReference type="InterPro" id="IPR015424">
    <property type="entry name" value="PyrdxlP-dep_Trfase"/>
</dbReference>
<dbReference type="PANTHER" id="PTHR43795">
    <property type="entry name" value="BIFUNCTIONAL ASPARTATE AMINOTRANSFERASE AND GLUTAMATE/ASPARTATE-PREPHENATE AMINOTRANSFERASE-RELATED"/>
    <property type="match status" value="1"/>
</dbReference>
<dbReference type="SUPFAM" id="SSF53383">
    <property type="entry name" value="PLP-dependent transferases"/>
    <property type="match status" value="1"/>
</dbReference>
<sequence length="545" mass="61248">MRRLSPPGLQNKSREELMASSNSRHWKQVTAVFKSIVGRRIIPVLILLICMISILHRMRDQVRMTTYQICNAVLAARIMNATLVLPRLDTNSFWHDKRYDIQRTATVGETNALPANCPASKLLDITNKDQCTGHGVYEVDYETAIGTCRCHACFTGSDCSVSDDSCIIDLYQGDPTMYENYWHENGDSCTTTIFGWQRMSYYANSMQFFFVQTELDQIIRSLHAVIGNAVTKDRHIVIGVGSTQLYQAALYALSPSDRPVPTKVVAAAPFYSSYPMITDFLQSSLYRWAGDAAAFKPSSDDDSYIELVTSPNNPTGEIRESVVKGTGATVHDLAYYWPHHTPITAPADHDLMLFSVSKSTGHAGTRIGWAIVKDLDVAQKMAKFIVLNTIGVSKDAQIRAAQILRAVTKQYRELGGKIPYPSDNAGPGHGPPKQLFHFASAEMSYRWQRLRSILSMGTKFSVPEFDPAWCSFFGESRRPTPAFAWLRCGEVEDCELFLRQYGILTRSGSYFGSQANYVRLSLLDRRATFEILVDRLEKLQLMVDR</sequence>
<gene>
    <name evidence="13" type="ORF">R1flu_007924</name>
</gene>
<dbReference type="PANTHER" id="PTHR43795:SF22">
    <property type="entry name" value="TRYPTOPHAN AMINOTRANSFERASE-RELATED PROTEIN 2"/>
    <property type="match status" value="1"/>
</dbReference>
<dbReference type="InterPro" id="IPR015421">
    <property type="entry name" value="PyrdxlP-dep_Trfase_major"/>
</dbReference>
<evidence type="ECO:0000256" key="6">
    <source>
        <dbReference type="ARBA" id="ARBA00022898"/>
    </source>
</evidence>
<dbReference type="Pfam" id="PF10250">
    <property type="entry name" value="O-FucT"/>
    <property type="match status" value="1"/>
</dbReference>
<dbReference type="AlphaFoldDB" id="A0ABD1Z153"/>
<keyword evidence="11" id="KW-0812">Transmembrane</keyword>
<evidence type="ECO:0000256" key="4">
    <source>
        <dbReference type="ARBA" id="ARBA00022676"/>
    </source>
</evidence>
<keyword evidence="14" id="KW-1185">Reference proteome</keyword>
<name>A0ABD1Z153_9MARC</name>
<dbReference type="InterPro" id="IPR050478">
    <property type="entry name" value="Ethylene_sulfur-biosynth"/>
</dbReference>
<dbReference type="Pfam" id="PF04864">
    <property type="entry name" value="Alliinase_C"/>
    <property type="match status" value="1"/>
</dbReference>
<protein>
    <recommendedName>
        <fullName evidence="9">O-fucosyltransferase family protein</fullName>
    </recommendedName>
</protein>
<keyword evidence="7" id="KW-0294">Fucose metabolism</keyword>
<feature type="domain" description="Alliinase C-terminal" evidence="12">
    <location>
        <begin position="168"/>
        <end position="539"/>
    </location>
</feature>
<dbReference type="Gene3D" id="2.10.25.30">
    <property type="entry name" value="EGF-like, alliinase"/>
    <property type="match status" value="1"/>
</dbReference>
<comment type="cofactor">
    <cofactor evidence="1">
        <name>pyridoxal 5'-phosphate</name>
        <dbReference type="ChEBI" id="CHEBI:597326"/>
    </cofactor>
</comment>
<accession>A0ABD1Z153</accession>
<keyword evidence="8" id="KW-0119">Carbohydrate metabolism</keyword>
<dbReference type="Proteomes" id="UP001605036">
    <property type="component" value="Unassembled WGS sequence"/>
</dbReference>
<evidence type="ECO:0000256" key="2">
    <source>
        <dbReference type="ARBA" id="ARBA00006312"/>
    </source>
</evidence>
<dbReference type="Gene3D" id="3.40.640.10">
    <property type="entry name" value="Type I PLP-dependent aspartate aminotransferase-like (Major domain)"/>
    <property type="match status" value="1"/>
</dbReference>
<proteinExistence type="inferred from homology"/>
<evidence type="ECO:0000256" key="9">
    <source>
        <dbReference type="ARBA" id="ARBA00030350"/>
    </source>
</evidence>
<dbReference type="InterPro" id="IPR037029">
    <property type="entry name" value="Alliinase_N_sf"/>
</dbReference>
<reference evidence="13 14" key="1">
    <citation type="submission" date="2024-09" db="EMBL/GenBank/DDBJ databases">
        <title>Chromosome-scale assembly of Riccia fluitans.</title>
        <authorList>
            <person name="Paukszto L."/>
            <person name="Sawicki J."/>
            <person name="Karawczyk K."/>
            <person name="Piernik-Szablinska J."/>
            <person name="Szczecinska M."/>
            <person name="Mazdziarz M."/>
        </authorList>
    </citation>
    <scope>NUCLEOTIDE SEQUENCE [LARGE SCALE GENOMIC DNA]</scope>
    <source>
        <strain evidence="13">Rf_01</strain>
        <tissue evidence="13">Aerial parts of the thallus</tissue>
    </source>
</reference>
<dbReference type="Gene3D" id="3.90.1150.10">
    <property type="entry name" value="Aspartate Aminotransferase, domain 1"/>
    <property type="match status" value="1"/>
</dbReference>
<keyword evidence="11" id="KW-0472">Membrane</keyword>
<dbReference type="InterPro" id="IPR015422">
    <property type="entry name" value="PyrdxlP-dep_Trfase_small"/>
</dbReference>
<keyword evidence="6" id="KW-0663">Pyridoxal phosphate</keyword>
<dbReference type="InterPro" id="IPR006948">
    <property type="entry name" value="Alliinase_C"/>
</dbReference>
<comment type="caution">
    <text evidence="13">The sequence shown here is derived from an EMBL/GenBank/DDBJ whole genome shotgun (WGS) entry which is preliminary data.</text>
</comment>
<evidence type="ECO:0000256" key="7">
    <source>
        <dbReference type="ARBA" id="ARBA00023253"/>
    </source>
</evidence>
<keyword evidence="11" id="KW-1133">Transmembrane helix</keyword>
<evidence type="ECO:0000256" key="11">
    <source>
        <dbReference type="SAM" id="Phobius"/>
    </source>
</evidence>
<feature type="region of interest" description="Disordered" evidence="10">
    <location>
        <begin position="1"/>
        <end position="20"/>
    </location>
</feature>
<keyword evidence="4" id="KW-0328">Glycosyltransferase</keyword>
<keyword evidence="5" id="KW-0808">Transferase</keyword>